<dbReference type="RefSeq" id="WP_183446497.1">
    <property type="nucleotide sequence ID" value="NZ_JACHWB010000001.1"/>
</dbReference>
<accession>A0A7W4YUY4</accession>
<reference evidence="1 2" key="1">
    <citation type="submission" date="2020-08" db="EMBL/GenBank/DDBJ databases">
        <title>The Agave Microbiome: Exploring the role of microbial communities in plant adaptations to desert environments.</title>
        <authorList>
            <person name="Partida-Martinez L.P."/>
        </authorList>
    </citation>
    <scope>NUCLEOTIDE SEQUENCE [LARGE SCALE GENOMIC DNA]</scope>
    <source>
        <strain evidence="1 2">AT3.9</strain>
    </source>
</reference>
<dbReference type="EMBL" id="JACHWB010000001">
    <property type="protein sequence ID" value="MBB3017316.1"/>
    <property type="molecule type" value="Genomic_DNA"/>
</dbReference>
<sequence length="115" mass="13302">MYRFSYAEVIEDSSRDCRDREYQLFDQAITKMKAANGKPSQSMEMLEAIVFVQRLWTFLIKDIGHPDNGLPDKLKGQLISIGLWIMRESDRVVRGEHNNLEALIDINAMIQEGLK</sequence>
<protein>
    <submittedName>
        <fullName evidence="1">Flagellar protein FlaF</fullName>
    </submittedName>
</protein>
<proteinExistence type="predicted"/>
<dbReference type="Proteomes" id="UP000532010">
    <property type="component" value="Unassembled WGS sequence"/>
</dbReference>
<evidence type="ECO:0000313" key="2">
    <source>
        <dbReference type="Proteomes" id="UP000532010"/>
    </source>
</evidence>
<name>A0A7W4YUY4_9HYPH</name>
<organism evidence="1 2">
    <name type="scientific">Microvirga lupini</name>
    <dbReference type="NCBI Taxonomy" id="420324"/>
    <lineage>
        <taxon>Bacteria</taxon>
        <taxon>Pseudomonadati</taxon>
        <taxon>Pseudomonadota</taxon>
        <taxon>Alphaproteobacteria</taxon>
        <taxon>Hyphomicrobiales</taxon>
        <taxon>Methylobacteriaceae</taxon>
        <taxon>Microvirga</taxon>
    </lineage>
</organism>
<gene>
    <name evidence="1" type="ORF">FHR70_000356</name>
</gene>
<dbReference type="NCBIfam" id="NF009434">
    <property type="entry name" value="PRK12793.1"/>
    <property type="match status" value="1"/>
</dbReference>
<comment type="caution">
    <text evidence="1">The sequence shown here is derived from an EMBL/GenBank/DDBJ whole genome shotgun (WGS) entry which is preliminary data.</text>
</comment>
<evidence type="ECO:0000313" key="1">
    <source>
        <dbReference type="EMBL" id="MBB3017316.1"/>
    </source>
</evidence>
<dbReference type="Pfam" id="PF07309">
    <property type="entry name" value="FlaF"/>
    <property type="match status" value="1"/>
</dbReference>
<keyword evidence="1" id="KW-0969">Cilium</keyword>
<keyword evidence="2" id="KW-1185">Reference proteome</keyword>
<keyword evidence="1" id="KW-0966">Cell projection</keyword>
<keyword evidence="1" id="KW-0282">Flagellum</keyword>
<dbReference type="InterPro" id="IPR010845">
    <property type="entry name" value="FlaF"/>
</dbReference>
<dbReference type="GO" id="GO:0044781">
    <property type="term" value="P:bacterial-type flagellum organization"/>
    <property type="evidence" value="ECO:0007669"/>
    <property type="project" value="InterPro"/>
</dbReference>
<dbReference type="AlphaFoldDB" id="A0A7W4YUY4"/>